<name>A0A0D2NWA5_HYPSF</name>
<keyword evidence="3" id="KW-1185">Reference proteome</keyword>
<feature type="compositionally biased region" description="Basic residues" evidence="1">
    <location>
        <begin position="126"/>
        <end position="139"/>
    </location>
</feature>
<accession>A0A0D2NWA5</accession>
<evidence type="ECO:0000256" key="1">
    <source>
        <dbReference type="SAM" id="MobiDB-lite"/>
    </source>
</evidence>
<protein>
    <submittedName>
        <fullName evidence="2">Uncharacterized protein</fullName>
    </submittedName>
</protein>
<organism evidence="2 3">
    <name type="scientific">Hypholoma sublateritium (strain FD-334 SS-4)</name>
    <dbReference type="NCBI Taxonomy" id="945553"/>
    <lineage>
        <taxon>Eukaryota</taxon>
        <taxon>Fungi</taxon>
        <taxon>Dikarya</taxon>
        <taxon>Basidiomycota</taxon>
        <taxon>Agaricomycotina</taxon>
        <taxon>Agaricomycetes</taxon>
        <taxon>Agaricomycetidae</taxon>
        <taxon>Agaricales</taxon>
        <taxon>Agaricineae</taxon>
        <taxon>Strophariaceae</taxon>
        <taxon>Hypholoma</taxon>
    </lineage>
</organism>
<sequence length="249" mass="26650">MISNDTDKILRRERTVQIVSCAGSSPDVGGGSTGGAWNAGSVIVELAERESKSALRSFVADSVARGAGAWVQRDALIAPNVCPASSPTRTATSMPSATTSTSPITPFRLNPAPDRRRADKPDHIAQHRRRGRRPARRWRPTAASVAAEQLEWLAAEYRMRLDARPVTDAATPTHSTTAQHTPTFALRLRAACHMDKATRIAVLTVAAPHATDTAATANSAASQPVLLPLEYAERSAVAKRELDDTARST</sequence>
<gene>
    <name evidence="2" type="ORF">HYPSUDRAFT_210076</name>
</gene>
<feature type="region of interest" description="Disordered" evidence="1">
    <location>
        <begin position="85"/>
        <end position="141"/>
    </location>
</feature>
<evidence type="ECO:0000313" key="3">
    <source>
        <dbReference type="Proteomes" id="UP000054270"/>
    </source>
</evidence>
<dbReference type="AlphaFoldDB" id="A0A0D2NWA5"/>
<evidence type="ECO:0000313" key="2">
    <source>
        <dbReference type="EMBL" id="KJA12840.1"/>
    </source>
</evidence>
<dbReference type="EMBL" id="KN817877">
    <property type="protein sequence ID" value="KJA12840.1"/>
    <property type="molecule type" value="Genomic_DNA"/>
</dbReference>
<feature type="compositionally biased region" description="Basic and acidic residues" evidence="1">
    <location>
        <begin position="113"/>
        <end position="125"/>
    </location>
</feature>
<feature type="compositionally biased region" description="Low complexity" evidence="1">
    <location>
        <begin position="85"/>
        <end position="106"/>
    </location>
</feature>
<proteinExistence type="predicted"/>
<reference evidence="3" key="1">
    <citation type="submission" date="2014-04" db="EMBL/GenBank/DDBJ databases">
        <title>Evolutionary Origins and Diversification of the Mycorrhizal Mutualists.</title>
        <authorList>
            <consortium name="DOE Joint Genome Institute"/>
            <consortium name="Mycorrhizal Genomics Consortium"/>
            <person name="Kohler A."/>
            <person name="Kuo A."/>
            <person name="Nagy L.G."/>
            <person name="Floudas D."/>
            <person name="Copeland A."/>
            <person name="Barry K.W."/>
            <person name="Cichocki N."/>
            <person name="Veneault-Fourrey C."/>
            <person name="LaButti K."/>
            <person name="Lindquist E.A."/>
            <person name="Lipzen A."/>
            <person name="Lundell T."/>
            <person name="Morin E."/>
            <person name="Murat C."/>
            <person name="Riley R."/>
            <person name="Ohm R."/>
            <person name="Sun H."/>
            <person name="Tunlid A."/>
            <person name="Henrissat B."/>
            <person name="Grigoriev I.V."/>
            <person name="Hibbett D.S."/>
            <person name="Martin F."/>
        </authorList>
    </citation>
    <scope>NUCLEOTIDE SEQUENCE [LARGE SCALE GENOMIC DNA]</scope>
    <source>
        <strain evidence="3">FD-334 SS-4</strain>
    </source>
</reference>
<dbReference type="Proteomes" id="UP000054270">
    <property type="component" value="Unassembled WGS sequence"/>
</dbReference>